<organism evidence="1 2">
    <name type="scientific">Campylobacter porcelli</name>
    <dbReference type="NCBI Taxonomy" id="1660073"/>
    <lineage>
        <taxon>Bacteria</taxon>
        <taxon>Pseudomonadati</taxon>
        <taxon>Campylobacterota</taxon>
        <taxon>Epsilonproteobacteria</taxon>
        <taxon>Campylobacterales</taxon>
        <taxon>Campylobacteraceae</taxon>
        <taxon>Campylobacter</taxon>
    </lineage>
</organism>
<gene>
    <name evidence="1" type="ORF">V2I23_06070</name>
</gene>
<protein>
    <submittedName>
        <fullName evidence="1">Uncharacterized protein</fullName>
    </submittedName>
</protein>
<dbReference type="RefSeq" id="WP_141082466.1">
    <property type="nucleotide sequence ID" value="NZ_JAZBRD010000008.1"/>
</dbReference>
<keyword evidence="2" id="KW-1185">Reference proteome</keyword>
<comment type="caution">
    <text evidence="1">The sequence shown here is derived from an EMBL/GenBank/DDBJ whole genome shotgun (WGS) entry which is preliminary data.</text>
</comment>
<evidence type="ECO:0000313" key="1">
    <source>
        <dbReference type="EMBL" id="MEE3744861.1"/>
    </source>
</evidence>
<reference evidence="1 2" key="1">
    <citation type="submission" date="2024-01" db="EMBL/GenBank/DDBJ databases">
        <title>Campylobacter porcellus sp. nov.</title>
        <authorList>
            <person name="Papic B."/>
            <person name="Gruntar I."/>
        </authorList>
    </citation>
    <scope>NUCLEOTIDE SEQUENCE [LARGE SCALE GENOMIC DNA]</scope>
    <source>
        <strain evidence="1 2">CX2-4855-23</strain>
    </source>
</reference>
<proteinExistence type="predicted"/>
<dbReference type="EMBL" id="JAZBRD010000008">
    <property type="protein sequence ID" value="MEE3744861.1"/>
    <property type="molecule type" value="Genomic_DNA"/>
</dbReference>
<accession>A0ABU7M564</accession>
<evidence type="ECO:0000313" key="2">
    <source>
        <dbReference type="Proteomes" id="UP001331664"/>
    </source>
</evidence>
<name>A0ABU7M564_9BACT</name>
<sequence>MLNTRLGEMLFLKPYRKIAKVIIHISKTMMGITMLINNNPSNPPLSIKIKLKIVAMKPPYSKG</sequence>
<dbReference type="Proteomes" id="UP001331664">
    <property type="component" value="Unassembled WGS sequence"/>
</dbReference>